<dbReference type="OrthoDB" id="89832at2"/>
<accession>A0A017H5U8</accession>
<evidence type="ECO:0000313" key="2">
    <source>
        <dbReference type="Proteomes" id="UP000031184"/>
    </source>
</evidence>
<dbReference type="InterPro" id="IPR053139">
    <property type="entry name" value="Surface_bspA-like"/>
</dbReference>
<dbReference type="PATRIC" id="fig|1226633.4.peg.1300"/>
<dbReference type="Pfam" id="PF13306">
    <property type="entry name" value="LRR_5"/>
    <property type="match status" value="1"/>
</dbReference>
<dbReference type="PANTHER" id="PTHR45661:SF3">
    <property type="entry name" value="IG-LIKE DOMAIN-CONTAINING PROTEIN"/>
    <property type="match status" value="1"/>
</dbReference>
<dbReference type="InterPro" id="IPR026906">
    <property type="entry name" value="LRR_5"/>
</dbReference>
<dbReference type="Gene3D" id="3.80.10.10">
    <property type="entry name" value="Ribonuclease Inhibitor"/>
    <property type="match status" value="2"/>
</dbReference>
<comment type="caution">
    <text evidence="1">The sequence shown here is derived from an EMBL/GenBank/DDBJ whole genome shotgun (WGS) entry which is preliminary data.</text>
</comment>
<dbReference type="InterPro" id="IPR032675">
    <property type="entry name" value="LRR_dom_sf"/>
</dbReference>
<dbReference type="RefSeq" id="WP_005955026.1">
    <property type="nucleotide sequence ID" value="NZ_AOJP01000003.1"/>
</dbReference>
<name>A0A017H5U8_9FUSO</name>
<protein>
    <submittedName>
        <fullName evidence="1">Uncharacterized protein</fullName>
    </submittedName>
</protein>
<dbReference type="GeneID" id="75076115"/>
<sequence length="196" mass="21842">MCQNVWENDDFIFKGDELKGMTAKGKDKVKTQGFTDMIIPATTPEGLAIKRIGDNAFYRRGLTSVVIPDTVETIGYDAFGVCKLTEVKLPAALVGIEGFAFYRNKLKNVIFGDKVKTIEPSAFALNELEELHLPEGLELIDTSSFYKNSLTSLKIPASVKKINMYAFHKNNIAEVEIPEGTQLHVYAFEANTEIKK</sequence>
<gene>
    <name evidence="1" type="ORF">C095_06480</name>
</gene>
<dbReference type="AlphaFoldDB" id="A0A017H5U8"/>
<proteinExistence type="predicted"/>
<organism evidence="1 2">
    <name type="scientific">Fusobacterium necrophorum subsp. funduliforme B35</name>
    <dbReference type="NCBI Taxonomy" id="1226633"/>
    <lineage>
        <taxon>Bacteria</taxon>
        <taxon>Fusobacteriati</taxon>
        <taxon>Fusobacteriota</taxon>
        <taxon>Fusobacteriia</taxon>
        <taxon>Fusobacteriales</taxon>
        <taxon>Fusobacteriaceae</taxon>
        <taxon>Fusobacterium</taxon>
    </lineage>
</organism>
<dbReference type="PANTHER" id="PTHR45661">
    <property type="entry name" value="SURFACE ANTIGEN"/>
    <property type="match status" value="1"/>
</dbReference>
<dbReference type="EMBL" id="AUZI01000016">
    <property type="protein sequence ID" value="KID49072.1"/>
    <property type="molecule type" value="Genomic_DNA"/>
</dbReference>
<evidence type="ECO:0000313" key="1">
    <source>
        <dbReference type="EMBL" id="KID49072.1"/>
    </source>
</evidence>
<reference evidence="1 2" key="1">
    <citation type="submission" date="2013-08" db="EMBL/GenBank/DDBJ databases">
        <title>An opportunistic ruminal bacterium that causes liver abscesses in cattle.</title>
        <authorList>
            <person name="Benahmed F.H."/>
            <person name="Rasmussen M."/>
            <person name="Harbottle H."/>
            <person name="Soppet D."/>
            <person name="Nagaraja T.G."/>
            <person name="Davidson M."/>
        </authorList>
    </citation>
    <scope>NUCLEOTIDE SEQUENCE [LARGE SCALE GENOMIC DNA]</scope>
    <source>
        <strain evidence="1 2">B35</strain>
    </source>
</reference>
<dbReference type="Proteomes" id="UP000031184">
    <property type="component" value="Unassembled WGS sequence"/>
</dbReference>